<keyword evidence="2" id="KW-1185">Reference proteome</keyword>
<proteinExistence type="predicted"/>
<name>A0ACC7NZN0_9BACL</name>
<gene>
    <name evidence="1" type="ORF">ACI1P1_18180</name>
</gene>
<accession>A0ACC7NZN0</accession>
<reference evidence="1" key="1">
    <citation type="submission" date="2024-12" db="EMBL/GenBank/DDBJ databases">
        <authorList>
            <person name="Wu N."/>
        </authorList>
    </citation>
    <scope>NUCLEOTIDE SEQUENCE</scope>
    <source>
        <strain evidence="1">P15</strain>
    </source>
</reference>
<evidence type="ECO:0000313" key="1">
    <source>
        <dbReference type="EMBL" id="MFM9330231.1"/>
    </source>
</evidence>
<organism evidence="1 2">
    <name type="scientific">Paenibacillus mesotrionivorans</name>
    <dbReference type="NCBI Taxonomy" id="3160968"/>
    <lineage>
        <taxon>Bacteria</taxon>
        <taxon>Bacillati</taxon>
        <taxon>Bacillota</taxon>
        <taxon>Bacilli</taxon>
        <taxon>Bacillales</taxon>
        <taxon>Paenibacillaceae</taxon>
        <taxon>Paenibacillus</taxon>
    </lineage>
</organism>
<dbReference type="Proteomes" id="UP001631969">
    <property type="component" value="Unassembled WGS sequence"/>
</dbReference>
<protein>
    <submittedName>
        <fullName evidence="1">Phosphatase PAP2 family protein</fullName>
    </submittedName>
</protein>
<dbReference type="EMBL" id="JBJURJ010000012">
    <property type="protein sequence ID" value="MFM9330231.1"/>
    <property type="molecule type" value="Genomic_DNA"/>
</dbReference>
<evidence type="ECO:0000313" key="2">
    <source>
        <dbReference type="Proteomes" id="UP001631969"/>
    </source>
</evidence>
<comment type="caution">
    <text evidence="1">The sequence shown here is derived from an EMBL/GenBank/DDBJ whole genome shotgun (WGS) entry which is preliminary data.</text>
</comment>
<sequence length="223" mass="26069">MKQKIMSTVKQLLPLGWLLTVMACSYVYGLTNGIARPLHTMEIWLDRVIPFNEYFIIPYIIWGPCIFLSFAFFFFKNRDAYYRMIICSVIGHIVCYAFYMTYQTYVPRPFITDDTIFLKLVHYIYSNDQPVNCFPSIHVLTTYMMMRAYHWEKLSKKVAWIPQFIGLSIILSTVFVKQHVVIDVAGGIVLGEAMILLVYHPAFGKQLFSMRSRKVANNRQLQA</sequence>